<evidence type="ECO:0000256" key="3">
    <source>
        <dbReference type="ARBA" id="ARBA00022448"/>
    </source>
</evidence>
<comment type="subcellular location">
    <subcellularLocation>
        <location evidence="1">Endomembrane system</location>
        <topology evidence="1">Multi-pass membrane protein</topology>
    </subcellularLocation>
</comment>
<keyword evidence="5 7" id="KW-1133">Transmembrane helix</keyword>
<proteinExistence type="inferred from homology"/>
<keyword evidence="4 7" id="KW-0812">Transmembrane</keyword>
<feature type="transmembrane region" description="Helical" evidence="7">
    <location>
        <begin position="115"/>
        <end position="137"/>
    </location>
</feature>
<evidence type="ECO:0000256" key="5">
    <source>
        <dbReference type="ARBA" id="ARBA00022989"/>
    </source>
</evidence>
<keyword evidence="6 7" id="KW-0472">Membrane</keyword>
<accession>A0A9P6M6D3</accession>
<dbReference type="Pfam" id="PF00860">
    <property type="entry name" value="Xan_ur_permease"/>
    <property type="match status" value="1"/>
</dbReference>
<feature type="transmembrane region" description="Helical" evidence="7">
    <location>
        <begin position="248"/>
        <end position="276"/>
    </location>
</feature>
<gene>
    <name evidence="8" type="ORF">BGZ70_005277</name>
</gene>
<dbReference type="AlphaFoldDB" id="A0A9P6M6D3"/>
<evidence type="ECO:0000256" key="1">
    <source>
        <dbReference type="ARBA" id="ARBA00004127"/>
    </source>
</evidence>
<dbReference type="PANTHER" id="PTHR43337:SF1">
    <property type="entry name" value="XANTHINE_URACIL PERMEASE C887.17-RELATED"/>
    <property type="match status" value="1"/>
</dbReference>
<feature type="transmembrane region" description="Helical" evidence="7">
    <location>
        <begin position="157"/>
        <end position="178"/>
    </location>
</feature>
<comment type="caution">
    <text evidence="8">The sequence shown here is derived from an EMBL/GenBank/DDBJ whole genome shotgun (WGS) entry which is preliminary data.</text>
</comment>
<evidence type="ECO:0000256" key="6">
    <source>
        <dbReference type="ARBA" id="ARBA00023136"/>
    </source>
</evidence>
<evidence type="ECO:0000313" key="8">
    <source>
        <dbReference type="EMBL" id="KAF9968280.1"/>
    </source>
</evidence>
<dbReference type="GO" id="GO:0012505">
    <property type="term" value="C:endomembrane system"/>
    <property type="evidence" value="ECO:0007669"/>
    <property type="project" value="UniProtKB-SubCell"/>
</dbReference>
<keyword evidence="3" id="KW-0813">Transport</keyword>
<evidence type="ECO:0008006" key="10">
    <source>
        <dbReference type="Google" id="ProtNLM"/>
    </source>
</evidence>
<dbReference type="PANTHER" id="PTHR43337">
    <property type="entry name" value="XANTHINE/URACIL PERMEASE C887.17-RELATED"/>
    <property type="match status" value="1"/>
</dbReference>
<evidence type="ECO:0000256" key="4">
    <source>
        <dbReference type="ARBA" id="ARBA00022692"/>
    </source>
</evidence>
<dbReference type="EMBL" id="JAAAHY010000028">
    <property type="protein sequence ID" value="KAF9968280.1"/>
    <property type="molecule type" value="Genomic_DNA"/>
</dbReference>
<feature type="transmembrane region" description="Helical" evidence="7">
    <location>
        <begin position="326"/>
        <end position="345"/>
    </location>
</feature>
<dbReference type="GO" id="GO:0005345">
    <property type="term" value="F:purine nucleobase transmembrane transporter activity"/>
    <property type="evidence" value="ECO:0007669"/>
    <property type="project" value="TreeGrafter"/>
</dbReference>
<feature type="transmembrane region" description="Helical" evidence="7">
    <location>
        <begin position="365"/>
        <end position="389"/>
    </location>
</feature>
<dbReference type="OrthoDB" id="431212at2759"/>
<evidence type="ECO:0000256" key="2">
    <source>
        <dbReference type="ARBA" id="ARBA00005697"/>
    </source>
</evidence>
<name>A0A9P6M6D3_MORAP</name>
<evidence type="ECO:0000256" key="7">
    <source>
        <dbReference type="SAM" id="Phobius"/>
    </source>
</evidence>
<organism evidence="8 9">
    <name type="scientific">Mortierella alpina</name>
    <name type="common">Oleaginous fungus</name>
    <name type="synonym">Mortierella renispora</name>
    <dbReference type="NCBI Taxonomy" id="64518"/>
    <lineage>
        <taxon>Eukaryota</taxon>
        <taxon>Fungi</taxon>
        <taxon>Fungi incertae sedis</taxon>
        <taxon>Mucoromycota</taxon>
        <taxon>Mortierellomycotina</taxon>
        <taxon>Mortierellomycetes</taxon>
        <taxon>Mortierellales</taxon>
        <taxon>Mortierellaceae</taxon>
        <taxon>Mortierella</taxon>
    </lineage>
</organism>
<dbReference type="InterPro" id="IPR045018">
    <property type="entry name" value="Azg-like"/>
</dbReference>
<reference evidence="8" key="1">
    <citation type="journal article" date="2020" name="Fungal Divers.">
        <title>Resolving the Mortierellaceae phylogeny through synthesis of multi-gene phylogenetics and phylogenomics.</title>
        <authorList>
            <person name="Vandepol N."/>
            <person name="Liber J."/>
            <person name="Desiro A."/>
            <person name="Na H."/>
            <person name="Kennedy M."/>
            <person name="Barry K."/>
            <person name="Grigoriev I.V."/>
            <person name="Miller A.N."/>
            <person name="O'Donnell K."/>
            <person name="Stajich J.E."/>
            <person name="Bonito G."/>
        </authorList>
    </citation>
    <scope>NUCLEOTIDE SEQUENCE</scope>
    <source>
        <strain evidence="8">CK1249</strain>
    </source>
</reference>
<dbReference type="GO" id="GO:0005886">
    <property type="term" value="C:plasma membrane"/>
    <property type="evidence" value="ECO:0007669"/>
    <property type="project" value="TreeGrafter"/>
</dbReference>
<keyword evidence="9" id="KW-1185">Reference proteome</keyword>
<dbReference type="GO" id="GO:0015853">
    <property type="term" value="P:adenine transport"/>
    <property type="evidence" value="ECO:0007669"/>
    <property type="project" value="TreeGrafter"/>
</dbReference>
<dbReference type="GO" id="GO:0015854">
    <property type="term" value="P:guanine transport"/>
    <property type="evidence" value="ECO:0007669"/>
    <property type="project" value="TreeGrafter"/>
</dbReference>
<protein>
    <recommendedName>
        <fullName evidence="10">Xanthine/uracil permease</fullName>
    </recommendedName>
</protein>
<evidence type="ECO:0000313" key="9">
    <source>
        <dbReference type="Proteomes" id="UP000738359"/>
    </source>
</evidence>
<dbReference type="Proteomes" id="UP000738359">
    <property type="component" value="Unassembled WGS sequence"/>
</dbReference>
<dbReference type="InterPro" id="IPR006043">
    <property type="entry name" value="NCS2"/>
</dbReference>
<feature type="transmembrane region" description="Helical" evidence="7">
    <location>
        <begin position="425"/>
        <end position="442"/>
    </location>
</feature>
<sequence>MSDAARALATPSLLDVFNLTVARTSFGRYFSLEGSGARRERAGSKLTTELRAGITTFVTMAYIISVNAMIVSHSGGPCDCKSEDCDSDPEYTACLAVFKLDLITATAAISAISSLLVGVFANLPICLAPGMGLNVYFTYMTVGAHGSGKVSYETALTAVFVEGVIFLALSILGIRQWFARLIPHSIKIATGSGIGLFLAFIGMQSSAGIGLIGSDKNTIVALTGCIRDAAGDCVPGTHMKSPTTWMGILGLVIISLCLLFRVKGAVLIGMLFISVLSWIRNTPFTYFPYTPQGNEMFAYFKQIVSFHPIQLIVWKMDFQFRTSEAWFALLAFLYVDLLDTTATMYSMAKFSGYMYRNGDFEGSSMAFICDALSIILGACFGLPPVTAFIESGAGIVDGGRTGITAIMTAFLFLVSLLFSPIFASFPAWATGPALIILGGLMSKSVRSINWNYLGDAIPAFLTIALMPLTYSIAYGLLAGLGSYAVINGLAYLIEVLSGKRLIPADKDFKEPWGENAFTRVNLLPSWLQWLICKATGQVYVDPLDILEEEERLDREEAALSATKKQEESFHIQEMEADSNLTYPHDRDHSTLHGTFHSHDLSRYYYH</sequence>
<comment type="similarity">
    <text evidence="2">Belongs to the nucleobase:cation symporter-2 (NCS2) (TC 2.A.40) family. Azg-like subfamily.</text>
</comment>